<keyword evidence="2 8" id="KW-1003">Cell membrane</keyword>
<evidence type="ECO:0000256" key="1">
    <source>
        <dbReference type="ARBA" id="ARBA00022448"/>
    </source>
</evidence>
<dbReference type="HAMAP" id="MF_01521">
    <property type="entry name" value="MntP_pump"/>
    <property type="match status" value="1"/>
</dbReference>
<evidence type="ECO:0000256" key="6">
    <source>
        <dbReference type="ARBA" id="ARBA00023136"/>
    </source>
</evidence>
<feature type="transmembrane region" description="Helical" evidence="8">
    <location>
        <begin position="164"/>
        <end position="181"/>
    </location>
</feature>
<keyword evidence="1 8" id="KW-0813">Transport</keyword>
<dbReference type="RefSeq" id="WP_380139809.1">
    <property type="nucleotide sequence ID" value="NZ_JBHLUI010000012.1"/>
</dbReference>
<feature type="transmembrane region" description="Helical" evidence="8">
    <location>
        <begin position="106"/>
        <end position="125"/>
    </location>
</feature>
<dbReference type="Proteomes" id="UP001589748">
    <property type="component" value="Unassembled WGS sequence"/>
</dbReference>
<dbReference type="InterPro" id="IPR022929">
    <property type="entry name" value="Put_MntP"/>
</dbReference>
<dbReference type="PANTHER" id="PTHR35529">
    <property type="entry name" value="MANGANESE EFFLUX PUMP MNTP-RELATED"/>
    <property type="match status" value="1"/>
</dbReference>
<keyword evidence="3 8" id="KW-0812">Transmembrane</keyword>
<feature type="transmembrane region" description="Helical" evidence="8">
    <location>
        <begin position="131"/>
        <end position="152"/>
    </location>
</feature>
<evidence type="ECO:0000313" key="9">
    <source>
        <dbReference type="EMBL" id="MFB9375852.1"/>
    </source>
</evidence>
<keyword evidence="4 8" id="KW-1133">Transmembrane helix</keyword>
<evidence type="ECO:0000256" key="4">
    <source>
        <dbReference type="ARBA" id="ARBA00022989"/>
    </source>
</evidence>
<evidence type="ECO:0000256" key="3">
    <source>
        <dbReference type="ARBA" id="ARBA00022692"/>
    </source>
</evidence>
<name>A0ABV5LP78_9ACTN</name>
<dbReference type="PANTHER" id="PTHR35529:SF1">
    <property type="entry name" value="MANGANESE EFFLUX PUMP MNTP-RELATED"/>
    <property type="match status" value="1"/>
</dbReference>
<gene>
    <name evidence="8" type="primary">mntP</name>
    <name evidence="9" type="ORF">ACFFVI_02615</name>
</gene>
<comment type="subcellular location">
    <subcellularLocation>
        <location evidence="8">Cell membrane</location>
        <topology evidence="8">Multi-pass membrane protein</topology>
    </subcellularLocation>
</comment>
<protein>
    <recommendedName>
        <fullName evidence="8">Putative manganese efflux pump MntP</fullName>
    </recommendedName>
</protein>
<feature type="transmembrane region" description="Helical" evidence="8">
    <location>
        <begin position="6"/>
        <end position="26"/>
    </location>
</feature>
<evidence type="ECO:0000256" key="7">
    <source>
        <dbReference type="ARBA" id="ARBA00023211"/>
    </source>
</evidence>
<proteinExistence type="inferred from homology"/>
<keyword evidence="10" id="KW-1185">Reference proteome</keyword>
<evidence type="ECO:0000256" key="5">
    <source>
        <dbReference type="ARBA" id="ARBA00023065"/>
    </source>
</evidence>
<comment type="caution">
    <text evidence="9">The sequence shown here is derived from an EMBL/GenBank/DDBJ whole genome shotgun (WGS) entry which is preliminary data.</text>
</comment>
<comment type="function">
    <text evidence="8">Probably functions as a manganese efflux pump.</text>
</comment>
<accession>A0ABV5LP78</accession>
<dbReference type="EMBL" id="JBHMDM010000001">
    <property type="protein sequence ID" value="MFB9375852.1"/>
    <property type="molecule type" value="Genomic_DNA"/>
</dbReference>
<keyword evidence="7 8" id="KW-0464">Manganese</keyword>
<evidence type="ECO:0000256" key="2">
    <source>
        <dbReference type="ARBA" id="ARBA00022475"/>
    </source>
</evidence>
<keyword evidence="5 8" id="KW-0406">Ion transport</keyword>
<sequence length="187" mass="19643">MSAWTLVLVALGVSADAFAVALGKGLGMTRLRLKDSVALALVFGLFQAVMPLLGWALARSFRNAITEVDHWVALGLLALIGLKMIKEAVGADPDRDDGHRLKKRELFVLGLATSIDALAVGISFAFLDVSIVPAVLLIGVTTALLSLAGVVIGHRAGLRWRRPAEIAGGVILIGIGVNILVEHLGLL</sequence>
<organism evidence="9 10">
    <name type="scientific">Kineococcus gynurae</name>
    <dbReference type="NCBI Taxonomy" id="452979"/>
    <lineage>
        <taxon>Bacteria</taxon>
        <taxon>Bacillati</taxon>
        <taxon>Actinomycetota</taxon>
        <taxon>Actinomycetes</taxon>
        <taxon>Kineosporiales</taxon>
        <taxon>Kineosporiaceae</taxon>
        <taxon>Kineococcus</taxon>
    </lineage>
</organism>
<feature type="transmembrane region" description="Helical" evidence="8">
    <location>
        <begin position="38"/>
        <end position="58"/>
    </location>
</feature>
<feature type="transmembrane region" description="Helical" evidence="8">
    <location>
        <begin position="70"/>
        <end position="85"/>
    </location>
</feature>
<keyword evidence="6 8" id="KW-0472">Membrane</keyword>
<evidence type="ECO:0000256" key="8">
    <source>
        <dbReference type="HAMAP-Rule" id="MF_01521"/>
    </source>
</evidence>
<dbReference type="Pfam" id="PF02659">
    <property type="entry name" value="Mntp"/>
    <property type="match status" value="1"/>
</dbReference>
<dbReference type="InterPro" id="IPR003810">
    <property type="entry name" value="Mntp/YtaF"/>
</dbReference>
<comment type="similarity">
    <text evidence="8">Belongs to the MntP (TC 9.B.29) family.</text>
</comment>
<reference evidence="9 10" key="1">
    <citation type="submission" date="2024-09" db="EMBL/GenBank/DDBJ databases">
        <authorList>
            <person name="Sun Q."/>
            <person name="Mori K."/>
        </authorList>
    </citation>
    <scope>NUCLEOTIDE SEQUENCE [LARGE SCALE GENOMIC DNA]</scope>
    <source>
        <strain evidence="9 10">TISTR 1856</strain>
    </source>
</reference>
<evidence type="ECO:0000313" key="10">
    <source>
        <dbReference type="Proteomes" id="UP001589748"/>
    </source>
</evidence>